<reference evidence="4" key="1">
    <citation type="journal article" date="2018" name="Front. Microbiol.">
        <title>Genome-Based Analysis Reveals the Taxonomy and Diversity of the Family Idiomarinaceae.</title>
        <authorList>
            <person name="Liu Y."/>
            <person name="Lai Q."/>
            <person name="Shao Z."/>
        </authorList>
    </citation>
    <scope>NUCLEOTIDE SEQUENCE [LARGE SCALE GENOMIC DNA]</scope>
    <source>
        <strain evidence="4">SN-14</strain>
    </source>
</reference>
<evidence type="ECO:0008006" key="5">
    <source>
        <dbReference type="Google" id="ProtNLM"/>
    </source>
</evidence>
<evidence type="ECO:0000313" key="3">
    <source>
        <dbReference type="EMBL" id="RUO45406.1"/>
    </source>
</evidence>
<name>A0AA94JEZ3_9GAMM</name>
<feature type="transmembrane region" description="Helical" evidence="2">
    <location>
        <begin position="24"/>
        <end position="44"/>
    </location>
</feature>
<organism evidence="3 4">
    <name type="scientific">Idiomarina aquatica</name>
    <dbReference type="NCBI Taxonomy" id="1327752"/>
    <lineage>
        <taxon>Bacteria</taxon>
        <taxon>Pseudomonadati</taxon>
        <taxon>Pseudomonadota</taxon>
        <taxon>Gammaproteobacteria</taxon>
        <taxon>Alteromonadales</taxon>
        <taxon>Idiomarinaceae</taxon>
        <taxon>Idiomarina</taxon>
    </lineage>
</organism>
<evidence type="ECO:0000256" key="2">
    <source>
        <dbReference type="SAM" id="Phobius"/>
    </source>
</evidence>
<evidence type="ECO:0000256" key="1">
    <source>
        <dbReference type="SAM" id="Coils"/>
    </source>
</evidence>
<gene>
    <name evidence="3" type="ORF">CWE23_05215</name>
</gene>
<accession>A0AA94JEZ3</accession>
<keyword evidence="2" id="KW-1133">Transmembrane helix</keyword>
<feature type="coiled-coil region" evidence="1">
    <location>
        <begin position="50"/>
        <end position="84"/>
    </location>
</feature>
<keyword evidence="1" id="KW-0175">Coiled coil</keyword>
<evidence type="ECO:0000313" key="4">
    <source>
        <dbReference type="Proteomes" id="UP000286680"/>
    </source>
</evidence>
<keyword evidence="2" id="KW-0812">Transmembrane</keyword>
<dbReference type="AlphaFoldDB" id="A0AA94JEZ3"/>
<dbReference type="EMBL" id="PIPS01000001">
    <property type="protein sequence ID" value="RUO45406.1"/>
    <property type="molecule type" value="Genomic_DNA"/>
</dbReference>
<keyword evidence="2" id="KW-0472">Membrane</keyword>
<dbReference type="RefSeq" id="WP_105305536.1">
    <property type="nucleotide sequence ID" value="NZ_PIPS01000001.1"/>
</dbReference>
<keyword evidence="4" id="KW-1185">Reference proteome</keyword>
<protein>
    <recommendedName>
        <fullName evidence="5">MSHA biogenesis protein MshJ</fullName>
    </recommendedName>
</protein>
<dbReference type="Proteomes" id="UP000286680">
    <property type="component" value="Unassembled WGS sequence"/>
</dbReference>
<comment type="caution">
    <text evidence="3">The sequence shown here is derived from an EMBL/GenBank/DDBJ whole genome shotgun (WGS) entry which is preliminary data.</text>
</comment>
<proteinExistence type="predicted"/>
<sequence>MDKLLQRWHQWAEQFGELPRERRVLIGVAVWLLVTLPLLSYQLLPLQAQHQRNQQQLSNVEQQLAQQQQSIDVLQQQLQEDINQPLRQQISRKESRLMSLKDVSDAYTLLNKSERQRFLESSLQYPDALQLVTLASQSPQPIEAEDGTVSLYRHQINATYRGNYTELRLFFQQLRELHPEVQWHRFHYQVLDYPQAEVDIVWQLLSVDKEIIGG</sequence>